<name>A0ABW5VDY5_9FLAO</name>
<proteinExistence type="predicted"/>
<dbReference type="EMBL" id="JBHUOK010000030">
    <property type="protein sequence ID" value="MFD2789928.1"/>
    <property type="molecule type" value="Genomic_DNA"/>
</dbReference>
<organism evidence="1 2">
    <name type="scientific">Arenibacter antarcticus</name>
    <dbReference type="NCBI Taxonomy" id="2040469"/>
    <lineage>
        <taxon>Bacteria</taxon>
        <taxon>Pseudomonadati</taxon>
        <taxon>Bacteroidota</taxon>
        <taxon>Flavobacteriia</taxon>
        <taxon>Flavobacteriales</taxon>
        <taxon>Flavobacteriaceae</taxon>
        <taxon>Arenibacter</taxon>
    </lineage>
</organism>
<dbReference type="RefSeq" id="WP_251809400.1">
    <property type="nucleotide sequence ID" value="NZ_CP166679.1"/>
</dbReference>
<comment type="caution">
    <text evidence="1">The sequence shown here is derived from an EMBL/GenBank/DDBJ whole genome shotgun (WGS) entry which is preliminary data.</text>
</comment>
<keyword evidence="2" id="KW-1185">Reference proteome</keyword>
<accession>A0ABW5VDY5</accession>
<gene>
    <name evidence="1" type="ORF">ACFS1K_09150</name>
</gene>
<evidence type="ECO:0000313" key="2">
    <source>
        <dbReference type="Proteomes" id="UP001597532"/>
    </source>
</evidence>
<dbReference type="Proteomes" id="UP001597532">
    <property type="component" value="Unassembled WGS sequence"/>
</dbReference>
<reference evidence="2" key="1">
    <citation type="journal article" date="2019" name="Int. J. Syst. Evol. Microbiol.">
        <title>The Global Catalogue of Microorganisms (GCM) 10K type strain sequencing project: providing services to taxonomists for standard genome sequencing and annotation.</title>
        <authorList>
            <consortium name="The Broad Institute Genomics Platform"/>
            <consortium name="The Broad Institute Genome Sequencing Center for Infectious Disease"/>
            <person name="Wu L."/>
            <person name="Ma J."/>
        </authorList>
    </citation>
    <scope>NUCLEOTIDE SEQUENCE [LARGE SCALE GENOMIC DNA]</scope>
    <source>
        <strain evidence="2">KCTC 52924</strain>
    </source>
</reference>
<evidence type="ECO:0000313" key="1">
    <source>
        <dbReference type="EMBL" id="MFD2789928.1"/>
    </source>
</evidence>
<sequence>MKNYDPLSEAINNLQQRGYTCDFNLKPECLGFASIKIVIRPVDFKSG</sequence>
<protein>
    <submittedName>
        <fullName evidence="1">Uncharacterized protein</fullName>
    </submittedName>
</protein>